<name>A0A2H0KD28_9BACT</name>
<dbReference type="Gene3D" id="3.90.930.12">
    <property type="entry name" value="Ribosomal protein L6, alpha-beta domain"/>
    <property type="match status" value="2"/>
</dbReference>
<evidence type="ECO:0000313" key="8">
    <source>
        <dbReference type="EMBL" id="PIQ69125.1"/>
    </source>
</evidence>
<dbReference type="PANTHER" id="PTHR11655:SF14">
    <property type="entry name" value="LARGE RIBOSOMAL SUBUNIT PROTEIN UL6M"/>
    <property type="match status" value="1"/>
</dbReference>
<proteinExistence type="inferred from homology"/>
<gene>
    <name evidence="8" type="ORF">COV91_00495</name>
</gene>
<evidence type="ECO:0000256" key="2">
    <source>
        <dbReference type="ARBA" id="ARBA00023274"/>
    </source>
</evidence>
<evidence type="ECO:0000313" key="9">
    <source>
        <dbReference type="Proteomes" id="UP000229342"/>
    </source>
</evidence>
<keyword evidence="2 5" id="KW-0687">Ribonucleoprotein</keyword>
<evidence type="ECO:0000256" key="4">
    <source>
        <dbReference type="NCBIfam" id="TIGR03654"/>
    </source>
</evidence>
<sequence>MSRLAKKPIQLPGKVEVSVSGDNTVTVKGPLGALSRVVPSCISIVVTGASVQVSPKNEADETGMHLGTAVAHLRNMVKGVTEGFSKKLIIEGIGFKADIKGSLITLSLGFSHQIKATIPAGLTVTVEKNVMTITGNDIEAVGLFAAQIRANKKPEPYKGKGIRYEGEVIRRKQGKKTT</sequence>
<dbReference type="GO" id="GO:0003735">
    <property type="term" value="F:structural constituent of ribosome"/>
    <property type="evidence" value="ECO:0007669"/>
    <property type="project" value="UniProtKB-UniRule"/>
</dbReference>
<comment type="caution">
    <text evidence="8">The sequence shown here is derived from an EMBL/GenBank/DDBJ whole genome shotgun (WGS) entry which is preliminary data.</text>
</comment>
<feature type="domain" description="Large ribosomal subunit protein uL6 alpha-beta" evidence="7">
    <location>
        <begin position="12"/>
        <end position="83"/>
    </location>
</feature>
<dbReference type="GO" id="GO:0022625">
    <property type="term" value="C:cytosolic large ribosomal subunit"/>
    <property type="evidence" value="ECO:0007669"/>
    <property type="project" value="UniProtKB-UniRule"/>
</dbReference>
<evidence type="ECO:0000256" key="6">
    <source>
        <dbReference type="RuleBase" id="RU003870"/>
    </source>
</evidence>
<feature type="domain" description="Large ribosomal subunit protein uL6 alpha-beta" evidence="7">
    <location>
        <begin position="92"/>
        <end position="164"/>
    </location>
</feature>
<comment type="function">
    <text evidence="6">This protein binds to the 23S rRNA, and is important in its secondary structure. It is located near the subunit interface in the base of the L7/L12 stalk, and near the tRNA binding site of the peptidyltransferase center.</text>
</comment>
<dbReference type="NCBIfam" id="TIGR03654">
    <property type="entry name" value="L6_bact"/>
    <property type="match status" value="1"/>
</dbReference>
<evidence type="ECO:0000256" key="1">
    <source>
        <dbReference type="ARBA" id="ARBA00022980"/>
    </source>
</evidence>
<comment type="similarity">
    <text evidence="5">Belongs to the universal ribosomal protein uL6 family.</text>
</comment>
<dbReference type="PIRSF" id="PIRSF002162">
    <property type="entry name" value="Ribosomal_L6"/>
    <property type="match status" value="1"/>
</dbReference>
<keyword evidence="6" id="KW-0699">rRNA-binding</keyword>
<evidence type="ECO:0000259" key="7">
    <source>
        <dbReference type="Pfam" id="PF00347"/>
    </source>
</evidence>
<protein>
    <recommendedName>
        <fullName evidence="3 4">50S ribosomal protein L6</fullName>
    </recommendedName>
</protein>
<keyword evidence="1 5" id="KW-0689">Ribosomal protein</keyword>
<dbReference type="PANTHER" id="PTHR11655">
    <property type="entry name" value="60S/50S RIBOSOMAL PROTEIN L6/L9"/>
    <property type="match status" value="1"/>
</dbReference>
<dbReference type="Pfam" id="PF00347">
    <property type="entry name" value="Ribosomal_L6"/>
    <property type="match status" value="2"/>
</dbReference>
<dbReference type="InterPro" id="IPR020040">
    <property type="entry name" value="Ribosomal_uL6_a/b-dom"/>
</dbReference>
<organism evidence="8 9">
    <name type="scientific">Candidatus Taylorbacteria bacterium CG11_big_fil_rev_8_21_14_0_20_46_11</name>
    <dbReference type="NCBI Taxonomy" id="1975025"/>
    <lineage>
        <taxon>Bacteria</taxon>
        <taxon>Candidatus Tayloriibacteriota</taxon>
    </lineage>
</organism>
<reference evidence="8 9" key="1">
    <citation type="submission" date="2017-09" db="EMBL/GenBank/DDBJ databases">
        <title>Depth-based differentiation of microbial function through sediment-hosted aquifers and enrichment of novel symbionts in the deep terrestrial subsurface.</title>
        <authorList>
            <person name="Probst A.J."/>
            <person name="Ladd B."/>
            <person name="Jarett J.K."/>
            <person name="Geller-Mcgrath D.E."/>
            <person name="Sieber C.M."/>
            <person name="Emerson J.B."/>
            <person name="Anantharaman K."/>
            <person name="Thomas B.C."/>
            <person name="Malmstrom R."/>
            <person name="Stieglmeier M."/>
            <person name="Klingl A."/>
            <person name="Woyke T."/>
            <person name="Ryan C.M."/>
            <person name="Banfield J.F."/>
        </authorList>
    </citation>
    <scope>NUCLEOTIDE SEQUENCE [LARGE SCALE GENOMIC DNA]</scope>
    <source>
        <strain evidence="8">CG11_big_fil_rev_8_21_14_0_20_46_11</strain>
    </source>
</reference>
<dbReference type="GO" id="GO:0002181">
    <property type="term" value="P:cytoplasmic translation"/>
    <property type="evidence" value="ECO:0007669"/>
    <property type="project" value="TreeGrafter"/>
</dbReference>
<dbReference type="InterPro" id="IPR000702">
    <property type="entry name" value="Ribosomal_uL6-like"/>
</dbReference>
<dbReference type="InterPro" id="IPR036789">
    <property type="entry name" value="Ribosomal_uL6-like_a/b-dom_sf"/>
</dbReference>
<evidence type="ECO:0000256" key="3">
    <source>
        <dbReference type="ARBA" id="ARBA00035454"/>
    </source>
</evidence>
<dbReference type="PRINTS" id="PR00059">
    <property type="entry name" value="RIBOSOMALL6"/>
</dbReference>
<accession>A0A2H0KD28</accession>
<dbReference type="InterPro" id="IPR002358">
    <property type="entry name" value="Ribosomal_uL6_CS"/>
</dbReference>
<evidence type="ECO:0000256" key="5">
    <source>
        <dbReference type="RuleBase" id="RU003869"/>
    </source>
</evidence>
<dbReference type="AlphaFoldDB" id="A0A2H0KD28"/>
<dbReference type="InterPro" id="IPR019906">
    <property type="entry name" value="Ribosomal_uL6_bac-type"/>
</dbReference>
<dbReference type="PROSITE" id="PS00525">
    <property type="entry name" value="RIBOSOMAL_L6_1"/>
    <property type="match status" value="1"/>
</dbReference>
<dbReference type="Proteomes" id="UP000229342">
    <property type="component" value="Unassembled WGS sequence"/>
</dbReference>
<keyword evidence="6" id="KW-0694">RNA-binding</keyword>
<dbReference type="GO" id="GO:0019843">
    <property type="term" value="F:rRNA binding"/>
    <property type="evidence" value="ECO:0007669"/>
    <property type="project" value="UniProtKB-UniRule"/>
</dbReference>
<dbReference type="SUPFAM" id="SSF56053">
    <property type="entry name" value="Ribosomal protein L6"/>
    <property type="match status" value="2"/>
</dbReference>
<dbReference type="EMBL" id="PCVG01000011">
    <property type="protein sequence ID" value="PIQ69125.1"/>
    <property type="molecule type" value="Genomic_DNA"/>
</dbReference>